<proteinExistence type="predicted"/>
<name>A0ABP7DG53_9GAMM</name>
<comment type="caution">
    <text evidence="1">The sequence shown here is derived from an EMBL/GenBank/DDBJ whole genome shotgun (WGS) entry which is preliminary data.</text>
</comment>
<keyword evidence="2" id="KW-1185">Reference proteome</keyword>
<evidence type="ECO:0000313" key="2">
    <source>
        <dbReference type="Proteomes" id="UP001501479"/>
    </source>
</evidence>
<dbReference type="EMBL" id="BAABDS010000010">
    <property type="protein sequence ID" value="GAA3704048.1"/>
    <property type="molecule type" value="Genomic_DNA"/>
</dbReference>
<gene>
    <name evidence="1" type="ORF">GCM10022421_08560</name>
</gene>
<dbReference type="Proteomes" id="UP001501479">
    <property type="component" value="Unassembled WGS sequence"/>
</dbReference>
<accession>A0ABP7DG53</accession>
<sequence length="145" mass="16066">MNNITREGIAAELSGIEYPVRINQALSDALNAAGLVVVFGASDDLMEFRGAIYDELCVYDGGTAYVDRLGLLPERENIDDDSDLQAYFTRKPKAVPIEALWCKEDGYSWTYDTTIPHASFEVVDDGYPYCRGIVFALVDVPEVTL</sequence>
<evidence type="ECO:0000313" key="1">
    <source>
        <dbReference type="EMBL" id="GAA3704048.1"/>
    </source>
</evidence>
<dbReference type="RefSeq" id="WP_344962739.1">
    <property type="nucleotide sequence ID" value="NZ_BAABDS010000010.1"/>
</dbReference>
<protein>
    <submittedName>
        <fullName evidence="1">Uncharacterized protein</fullName>
    </submittedName>
</protein>
<reference evidence="2" key="1">
    <citation type="journal article" date="2019" name="Int. J. Syst. Evol. Microbiol.">
        <title>The Global Catalogue of Microorganisms (GCM) 10K type strain sequencing project: providing services to taxonomists for standard genome sequencing and annotation.</title>
        <authorList>
            <consortium name="The Broad Institute Genomics Platform"/>
            <consortium name="The Broad Institute Genome Sequencing Center for Infectious Disease"/>
            <person name="Wu L."/>
            <person name="Ma J."/>
        </authorList>
    </citation>
    <scope>NUCLEOTIDE SEQUENCE [LARGE SCALE GENOMIC DNA]</scope>
    <source>
        <strain evidence="2">JCM 17329</strain>
    </source>
</reference>
<organism evidence="1 2">
    <name type="scientific">Oceanisphaera sediminis</name>
    <dbReference type="NCBI Taxonomy" id="981381"/>
    <lineage>
        <taxon>Bacteria</taxon>
        <taxon>Pseudomonadati</taxon>
        <taxon>Pseudomonadota</taxon>
        <taxon>Gammaproteobacteria</taxon>
        <taxon>Aeromonadales</taxon>
        <taxon>Aeromonadaceae</taxon>
        <taxon>Oceanisphaera</taxon>
    </lineage>
</organism>